<gene>
    <name evidence="3" type="ORF">PT974_07414</name>
</gene>
<dbReference type="Gene3D" id="3.30.430.10">
    <property type="entry name" value="Killer Toxin P4, subunit A"/>
    <property type="match status" value="1"/>
</dbReference>
<protein>
    <submittedName>
        <fullName evidence="3">KP4 killer toxin</fullName>
    </submittedName>
</protein>
<evidence type="ECO:0000313" key="3">
    <source>
        <dbReference type="EMBL" id="KAK5993976.1"/>
    </source>
</evidence>
<accession>A0ABR0SQC7</accession>
<dbReference type="Proteomes" id="UP001338125">
    <property type="component" value="Unassembled WGS sequence"/>
</dbReference>
<evidence type="ECO:0000256" key="1">
    <source>
        <dbReference type="SAM" id="SignalP"/>
    </source>
</evidence>
<keyword evidence="4" id="KW-1185">Reference proteome</keyword>
<organism evidence="3 4">
    <name type="scientific">Cladobotryum mycophilum</name>
    <dbReference type="NCBI Taxonomy" id="491253"/>
    <lineage>
        <taxon>Eukaryota</taxon>
        <taxon>Fungi</taxon>
        <taxon>Dikarya</taxon>
        <taxon>Ascomycota</taxon>
        <taxon>Pezizomycotina</taxon>
        <taxon>Sordariomycetes</taxon>
        <taxon>Hypocreomycetidae</taxon>
        <taxon>Hypocreales</taxon>
        <taxon>Hypocreaceae</taxon>
        <taxon>Cladobotryum</taxon>
    </lineage>
</organism>
<dbReference type="InterPro" id="IPR015131">
    <property type="entry name" value="Killer_tox_Kp4"/>
</dbReference>
<dbReference type="Pfam" id="PF09044">
    <property type="entry name" value="Kp4"/>
    <property type="match status" value="1"/>
</dbReference>
<dbReference type="InterPro" id="IPR011329">
    <property type="entry name" value="Killer_tox_Kp4/SMK"/>
</dbReference>
<sequence length="125" mass="12918">MKFTLISLATFAVSTTALGINCRGSGWCPSDGAAGNLINLKYIVDGIQPRDRYYNNGQKVACTGSLCAFFQSGGSGTAGRASELLQELLDHGCKKCGSVPTNPGNDVSHGQLTANIVSDPCNGAC</sequence>
<dbReference type="SUPFAM" id="SSF55221">
    <property type="entry name" value="Yeast killer toxins"/>
    <property type="match status" value="1"/>
</dbReference>
<feature type="signal peptide" evidence="1">
    <location>
        <begin position="1"/>
        <end position="19"/>
    </location>
</feature>
<feature type="chain" id="PRO_5045869329" evidence="1">
    <location>
        <begin position="20"/>
        <end position="125"/>
    </location>
</feature>
<comment type="caution">
    <text evidence="3">The sequence shown here is derived from an EMBL/GenBank/DDBJ whole genome shotgun (WGS) entry which is preliminary data.</text>
</comment>
<evidence type="ECO:0000313" key="4">
    <source>
        <dbReference type="Proteomes" id="UP001338125"/>
    </source>
</evidence>
<reference evidence="3 4" key="1">
    <citation type="submission" date="2024-01" db="EMBL/GenBank/DDBJ databases">
        <title>Complete genome of Cladobotryum mycophilum ATHUM6906.</title>
        <authorList>
            <person name="Christinaki A.C."/>
            <person name="Myridakis A.I."/>
            <person name="Kouvelis V.N."/>
        </authorList>
    </citation>
    <scope>NUCLEOTIDE SEQUENCE [LARGE SCALE GENOMIC DNA]</scope>
    <source>
        <strain evidence="3 4">ATHUM6906</strain>
    </source>
</reference>
<feature type="domain" description="Killer toxin Kp4" evidence="2">
    <location>
        <begin position="7"/>
        <end position="118"/>
    </location>
</feature>
<proteinExistence type="predicted"/>
<evidence type="ECO:0000259" key="2">
    <source>
        <dbReference type="Pfam" id="PF09044"/>
    </source>
</evidence>
<dbReference type="EMBL" id="JAVFKD010000012">
    <property type="protein sequence ID" value="KAK5993976.1"/>
    <property type="molecule type" value="Genomic_DNA"/>
</dbReference>
<name>A0ABR0SQC7_9HYPO</name>
<keyword evidence="1" id="KW-0732">Signal</keyword>